<dbReference type="EMBL" id="KV440981">
    <property type="protein sequence ID" value="OAD73181.1"/>
    <property type="molecule type" value="Genomic_DNA"/>
</dbReference>
<evidence type="ECO:0000313" key="1">
    <source>
        <dbReference type="EMBL" id="OAD73181.1"/>
    </source>
</evidence>
<name>A0A163AFQ0_PHYB8</name>
<sequence length="200" mass="22546">MLEEYCPIMDYCHPLFNLILDRFFVLRGAKKITAPARAYESPQTSQEKSDSHISILLKQGTRPDNSIRKFIRAISMDNYQSIATACSKNALVKEEQGRLGILSKLENSSKIKVPYIVYVSDSQSTFSVADIQVISRPVKDLLPKYLQNKTSSSLITREVLTENNSHLFVVVSVVVISSGLISRKQLVPRFPVLRLNNPQC</sequence>
<dbReference type="RefSeq" id="XP_018291221.1">
    <property type="nucleotide sequence ID" value="XM_018441532.1"/>
</dbReference>
<accession>A0A163AFQ0</accession>
<proteinExistence type="predicted"/>
<dbReference type="GeneID" id="29002438"/>
<reference evidence="2" key="1">
    <citation type="submission" date="2015-06" db="EMBL/GenBank/DDBJ databases">
        <title>Expansion of signal transduction pathways in fungi by whole-genome duplication.</title>
        <authorList>
            <consortium name="DOE Joint Genome Institute"/>
            <person name="Corrochano L.M."/>
            <person name="Kuo A."/>
            <person name="Marcet-Houben M."/>
            <person name="Polaino S."/>
            <person name="Salamov A."/>
            <person name="Villalobos J.M."/>
            <person name="Alvarez M.I."/>
            <person name="Avalos J."/>
            <person name="Benito E.P."/>
            <person name="Benoit I."/>
            <person name="Burger G."/>
            <person name="Camino L.P."/>
            <person name="Canovas D."/>
            <person name="Cerda-Olmedo E."/>
            <person name="Cheng J.-F."/>
            <person name="Dominguez A."/>
            <person name="Elias M."/>
            <person name="Eslava A.P."/>
            <person name="Glaser F."/>
            <person name="Grimwood J."/>
            <person name="Gutierrez G."/>
            <person name="Heitman J."/>
            <person name="Henrissat B."/>
            <person name="Iturriaga E.A."/>
            <person name="Lang B.F."/>
            <person name="Lavin J.L."/>
            <person name="Lee S."/>
            <person name="Li W."/>
            <person name="Lindquist E."/>
            <person name="Lopez-Garcia S."/>
            <person name="Luque E.M."/>
            <person name="Marcos A.T."/>
            <person name="Martin J."/>
            <person name="McCluskey K."/>
            <person name="Medina H.R."/>
            <person name="Miralles-Duran A."/>
            <person name="Miyazaki A."/>
            <person name="Munoz-Torres E."/>
            <person name="Oguiza J.A."/>
            <person name="Ohm R."/>
            <person name="Olmedo M."/>
            <person name="Orejas M."/>
            <person name="Ortiz-Castellanos L."/>
            <person name="Pisabarro A.G."/>
            <person name="Rodriguez-Romero J."/>
            <person name="Ruiz-Herrera J."/>
            <person name="Ruiz-Vazquez R."/>
            <person name="Sanz C."/>
            <person name="Schackwitz W."/>
            <person name="Schmutz J."/>
            <person name="Shahriari M."/>
            <person name="Shelest E."/>
            <person name="Silva-Franco F."/>
            <person name="Soanes D."/>
            <person name="Syed K."/>
            <person name="Tagua V.G."/>
            <person name="Talbot N.J."/>
            <person name="Thon M."/>
            <person name="De vries R.P."/>
            <person name="Wiebenga A."/>
            <person name="Yadav J.S."/>
            <person name="Braun E.L."/>
            <person name="Baker S."/>
            <person name="Garre V."/>
            <person name="Horwitz B."/>
            <person name="Torres-Martinez S."/>
            <person name="Idnurm A."/>
            <person name="Herrera-Estrella A."/>
            <person name="Gabaldon T."/>
            <person name="Grigoriev I.V."/>
        </authorList>
    </citation>
    <scope>NUCLEOTIDE SEQUENCE [LARGE SCALE GENOMIC DNA]</scope>
    <source>
        <strain evidence="2">NRRL 1555(-)</strain>
    </source>
</reference>
<keyword evidence="2" id="KW-1185">Reference proteome</keyword>
<organism evidence="1 2">
    <name type="scientific">Phycomyces blakesleeanus (strain ATCC 8743b / DSM 1359 / FGSC 10004 / NBRC 33097 / NRRL 1555)</name>
    <dbReference type="NCBI Taxonomy" id="763407"/>
    <lineage>
        <taxon>Eukaryota</taxon>
        <taxon>Fungi</taxon>
        <taxon>Fungi incertae sedis</taxon>
        <taxon>Mucoromycota</taxon>
        <taxon>Mucoromycotina</taxon>
        <taxon>Mucoromycetes</taxon>
        <taxon>Mucorales</taxon>
        <taxon>Phycomycetaceae</taxon>
        <taxon>Phycomyces</taxon>
    </lineage>
</organism>
<protein>
    <submittedName>
        <fullName evidence="1">Uncharacterized protein</fullName>
    </submittedName>
</protein>
<gene>
    <name evidence="1" type="ORF">PHYBLDRAFT_65779</name>
</gene>
<dbReference type="InParanoid" id="A0A163AFQ0"/>
<dbReference type="VEuPathDB" id="FungiDB:PHYBLDRAFT_65779"/>
<dbReference type="AlphaFoldDB" id="A0A163AFQ0"/>
<dbReference type="Proteomes" id="UP000077315">
    <property type="component" value="Unassembled WGS sequence"/>
</dbReference>
<evidence type="ECO:0000313" key="2">
    <source>
        <dbReference type="Proteomes" id="UP000077315"/>
    </source>
</evidence>